<dbReference type="Pfam" id="PF13561">
    <property type="entry name" value="adh_short_C2"/>
    <property type="match status" value="1"/>
</dbReference>
<dbReference type="Proteomes" id="UP000023104">
    <property type="component" value="Unassembled WGS sequence"/>
</dbReference>
<reference evidence="2 3" key="1">
    <citation type="submission" date="2014-02" db="EMBL/GenBank/DDBJ databases">
        <title>Whole Genome Sequencing Of Bordetella Holmesii, An Emerging Opportunistic Infection Of Humans.</title>
        <authorList>
            <person name="Tettelin H."/>
            <person name="Hooven T.A."/>
            <person name="Hine E."/>
            <person name="Su Q."/>
            <person name="Huard R.C."/>
            <person name="Della-Latta P."/>
            <person name="Daugherty S.C."/>
            <person name="Agrawal S."/>
            <person name="Sengamalay N."/>
            <person name="Tallon L.J."/>
            <person name="Sadzewicz L."/>
            <person name="Whittier S."/>
            <person name="Fraser C.M."/>
            <person name="Ratner A.J."/>
        </authorList>
    </citation>
    <scope>NUCLEOTIDE SEQUENCE [LARGE SCALE GENOMIC DNA]</scope>
    <source>
        <strain evidence="2 3">1058</strain>
    </source>
</reference>
<name>A0ABP3BHV5_9BORD</name>
<sequence>MHGLDRQAWPDEESIAYRHHRIDLTQTAGIDRLAEALPAHVQVFVHCAGVMRSGGAFDSQRDDTELLWRLHGAAPLAIIGLLAERLRPLEGRIVLVSSRAVLGRAQRAAYAATKAAQIGMARSLAAEWIGQGIIVNVVAPGAVDTPMLSDPERGAPPQVSLPLGRLIRPEEVVSAIEFFLSPHSSAITGQTLYVCGGASLGGMAL</sequence>
<dbReference type="InterPro" id="IPR036291">
    <property type="entry name" value="NAD(P)-bd_dom_sf"/>
</dbReference>
<evidence type="ECO:0000256" key="1">
    <source>
        <dbReference type="ARBA" id="ARBA00006484"/>
    </source>
</evidence>
<comment type="caution">
    <text evidence="2">The sequence shown here is derived from an EMBL/GenBank/DDBJ whole genome shotgun (WGS) entry which is preliminary data.</text>
</comment>
<dbReference type="Gene3D" id="3.40.50.720">
    <property type="entry name" value="NAD(P)-binding Rossmann-like Domain"/>
    <property type="match status" value="1"/>
</dbReference>
<evidence type="ECO:0000313" key="3">
    <source>
        <dbReference type="Proteomes" id="UP000023104"/>
    </source>
</evidence>
<dbReference type="InterPro" id="IPR002347">
    <property type="entry name" value="SDR_fam"/>
</dbReference>
<dbReference type="PANTHER" id="PTHR42760:SF129">
    <property type="entry name" value="OXIDOREDUCTASE"/>
    <property type="match status" value="1"/>
</dbReference>
<accession>A0ABP3BHV5</accession>
<evidence type="ECO:0000313" key="2">
    <source>
        <dbReference type="EMBL" id="EXX94807.1"/>
    </source>
</evidence>
<keyword evidence="3" id="KW-1185">Reference proteome</keyword>
<dbReference type="PRINTS" id="PR00081">
    <property type="entry name" value="GDHRDH"/>
</dbReference>
<dbReference type="SUPFAM" id="SSF51735">
    <property type="entry name" value="NAD(P)-binding Rossmann-fold domains"/>
    <property type="match status" value="1"/>
</dbReference>
<proteinExistence type="inferred from homology"/>
<dbReference type="EMBL" id="JDTF01000004">
    <property type="protein sequence ID" value="EXX94807.1"/>
    <property type="molecule type" value="Genomic_DNA"/>
</dbReference>
<dbReference type="CDD" id="cd05233">
    <property type="entry name" value="SDR_c"/>
    <property type="match status" value="1"/>
</dbReference>
<comment type="similarity">
    <text evidence="1">Belongs to the short-chain dehydrogenases/reductases (SDR) family.</text>
</comment>
<organism evidence="2 3">
    <name type="scientific">Bordetella holmesii 1058</name>
    <dbReference type="NCBI Taxonomy" id="1247648"/>
    <lineage>
        <taxon>Bacteria</taxon>
        <taxon>Pseudomonadati</taxon>
        <taxon>Pseudomonadota</taxon>
        <taxon>Betaproteobacteria</taxon>
        <taxon>Burkholderiales</taxon>
        <taxon>Alcaligenaceae</taxon>
        <taxon>Bordetella</taxon>
    </lineage>
</organism>
<protein>
    <submittedName>
        <fullName evidence="2">Short chain dehydrogenase family protein</fullName>
    </submittedName>
</protein>
<gene>
    <name evidence="2" type="ORF">D559_2230</name>
</gene>
<dbReference type="PRINTS" id="PR00080">
    <property type="entry name" value="SDRFAMILY"/>
</dbReference>
<dbReference type="PANTHER" id="PTHR42760">
    <property type="entry name" value="SHORT-CHAIN DEHYDROGENASES/REDUCTASES FAMILY MEMBER"/>
    <property type="match status" value="1"/>
</dbReference>